<dbReference type="Proteomes" id="UP001338125">
    <property type="component" value="Unassembled WGS sequence"/>
</dbReference>
<proteinExistence type="predicted"/>
<reference evidence="2 3" key="1">
    <citation type="submission" date="2024-01" db="EMBL/GenBank/DDBJ databases">
        <title>Complete genome of Cladobotryum mycophilum ATHUM6906.</title>
        <authorList>
            <person name="Christinaki A.C."/>
            <person name="Myridakis A.I."/>
            <person name="Kouvelis V.N."/>
        </authorList>
    </citation>
    <scope>NUCLEOTIDE SEQUENCE [LARGE SCALE GENOMIC DNA]</scope>
    <source>
        <strain evidence="2 3">ATHUM6906</strain>
    </source>
</reference>
<feature type="compositionally biased region" description="Acidic residues" evidence="1">
    <location>
        <begin position="95"/>
        <end position="111"/>
    </location>
</feature>
<gene>
    <name evidence="2" type="ORF">PT974_03868</name>
</gene>
<keyword evidence="3" id="KW-1185">Reference proteome</keyword>
<sequence length="202" mass="22702">MDISPPPRAESAVPSSSPLDRIISAFRSIAEPFRTHRLATDRLIDQALHYTSSSSQSGSPFWAWLIVAAFYDRHDRIIWSTEIFAAHLDIQFESDDETSDSGSDSDSDSESEGSFLQEAESERAQSPAPEYTDTFAAEIHHDFRFPSVDTAYQAHQACFSAPTSYVHPPATWDPTHQGPVPGHWQAAFDPTLRRWVHTWQPL</sequence>
<protein>
    <submittedName>
        <fullName evidence="2">Uncharacterized protein</fullName>
    </submittedName>
</protein>
<name>A0ABR0SUM6_9HYPO</name>
<organism evidence="2 3">
    <name type="scientific">Cladobotryum mycophilum</name>
    <dbReference type="NCBI Taxonomy" id="491253"/>
    <lineage>
        <taxon>Eukaryota</taxon>
        <taxon>Fungi</taxon>
        <taxon>Dikarya</taxon>
        <taxon>Ascomycota</taxon>
        <taxon>Pezizomycotina</taxon>
        <taxon>Sordariomycetes</taxon>
        <taxon>Hypocreomycetidae</taxon>
        <taxon>Hypocreales</taxon>
        <taxon>Hypocreaceae</taxon>
        <taxon>Cladobotryum</taxon>
    </lineage>
</organism>
<feature type="region of interest" description="Disordered" evidence="1">
    <location>
        <begin position="95"/>
        <end position="129"/>
    </location>
</feature>
<evidence type="ECO:0000256" key="1">
    <source>
        <dbReference type="SAM" id="MobiDB-lite"/>
    </source>
</evidence>
<dbReference type="EMBL" id="JAVFKD010000004">
    <property type="protein sequence ID" value="KAK5995461.1"/>
    <property type="molecule type" value="Genomic_DNA"/>
</dbReference>
<accession>A0ABR0SUM6</accession>
<evidence type="ECO:0000313" key="3">
    <source>
        <dbReference type="Proteomes" id="UP001338125"/>
    </source>
</evidence>
<comment type="caution">
    <text evidence="2">The sequence shown here is derived from an EMBL/GenBank/DDBJ whole genome shotgun (WGS) entry which is preliminary data.</text>
</comment>
<evidence type="ECO:0000313" key="2">
    <source>
        <dbReference type="EMBL" id="KAK5995461.1"/>
    </source>
</evidence>